<feature type="compositionally biased region" description="Polar residues" evidence="4">
    <location>
        <begin position="107"/>
        <end position="120"/>
    </location>
</feature>
<feature type="compositionally biased region" description="Low complexity" evidence="4">
    <location>
        <begin position="1501"/>
        <end position="1520"/>
    </location>
</feature>
<feature type="region of interest" description="Disordered" evidence="4">
    <location>
        <begin position="99"/>
        <end position="120"/>
    </location>
</feature>
<feature type="compositionally biased region" description="Basic and acidic residues" evidence="4">
    <location>
        <begin position="1171"/>
        <end position="1181"/>
    </location>
</feature>
<evidence type="ECO:0000256" key="4">
    <source>
        <dbReference type="SAM" id="MobiDB-lite"/>
    </source>
</evidence>
<feature type="region of interest" description="Disordered" evidence="4">
    <location>
        <begin position="345"/>
        <end position="469"/>
    </location>
</feature>
<proteinExistence type="inferred from homology"/>
<reference evidence="6 7" key="1">
    <citation type="submission" date="2024-06" db="EMBL/GenBank/DDBJ databases">
        <authorList>
            <person name="Kraege A."/>
            <person name="Thomma B."/>
        </authorList>
    </citation>
    <scope>NUCLEOTIDE SEQUENCE [LARGE SCALE GENOMIC DNA]</scope>
</reference>
<feature type="compositionally biased region" description="Basic and acidic residues" evidence="4">
    <location>
        <begin position="394"/>
        <end position="408"/>
    </location>
</feature>
<feature type="region of interest" description="Disordered" evidence="4">
    <location>
        <begin position="295"/>
        <end position="329"/>
    </location>
</feature>
<feature type="region of interest" description="Disordered" evidence="4">
    <location>
        <begin position="1151"/>
        <end position="1186"/>
    </location>
</feature>
<dbReference type="PANTHER" id="PTHR44942:SF4">
    <property type="entry name" value="METHYLTRANSFERASE TYPE 11 DOMAIN-CONTAINING PROTEIN"/>
    <property type="match status" value="1"/>
</dbReference>
<feature type="compositionally biased region" description="Polar residues" evidence="4">
    <location>
        <begin position="1093"/>
        <end position="1106"/>
    </location>
</feature>
<feature type="region of interest" description="Disordered" evidence="4">
    <location>
        <begin position="1404"/>
        <end position="1434"/>
    </location>
</feature>
<evidence type="ECO:0000313" key="7">
    <source>
        <dbReference type="Proteomes" id="UP001497392"/>
    </source>
</evidence>
<feature type="region of interest" description="Disordered" evidence="4">
    <location>
        <begin position="1251"/>
        <end position="1280"/>
    </location>
</feature>
<feature type="region of interest" description="Disordered" evidence="4">
    <location>
        <begin position="1544"/>
        <end position="1587"/>
    </location>
</feature>
<keyword evidence="7" id="KW-1185">Reference proteome</keyword>
<feature type="domain" description="Methyltransferase type 11" evidence="5">
    <location>
        <begin position="1657"/>
        <end position="1746"/>
    </location>
</feature>
<feature type="compositionally biased region" description="Basic and acidic residues" evidence="4">
    <location>
        <begin position="616"/>
        <end position="626"/>
    </location>
</feature>
<keyword evidence="3" id="KW-0808">Transferase</keyword>
<feature type="region of interest" description="Disordered" evidence="4">
    <location>
        <begin position="502"/>
        <end position="522"/>
    </location>
</feature>
<name>A0ABP1FXZ2_9CHLO</name>
<keyword evidence="2" id="KW-0489">Methyltransferase</keyword>
<feature type="compositionally biased region" description="Low complexity" evidence="4">
    <location>
        <begin position="505"/>
        <end position="519"/>
    </location>
</feature>
<dbReference type="InterPro" id="IPR029063">
    <property type="entry name" value="SAM-dependent_MTases_sf"/>
</dbReference>
<dbReference type="EMBL" id="CAXHTA020000011">
    <property type="protein sequence ID" value="CAL5224754.1"/>
    <property type="molecule type" value="Genomic_DNA"/>
</dbReference>
<dbReference type="Pfam" id="PF08241">
    <property type="entry name" value="Methyltransf_11"/>
    <property type="match status" value="1"/>
</dbReference>
<organism evidence="6 7">
    <name type="scientific">Coccomyxa viridis</name>
    <dbReference type="NCBI Taxonomy" id="1274662"/>
    <lineage>
        <taxon>Eukaryota</taxon>
        <taxon>Viridiplantae</taxon>
        <taxon>Chlorophyta</taxon>
        <taxon>core chlorophytes</taxon>
        <taxon>Trebouxiophyceae</taxon>
        <taxon>Trebouxiophyceae incertae sedis</taxon>
        <taxon>Coccomyxaceae</taxon>
        <taxon>Coccomyxa</taxon>
    </lineage>
</organism>
<comment type="caution">
    <text evidence="6">The sequence shown here is derived from an EMBL/GenBank/DDBJ whole genome shotgun (WGS) entry which is preliminary data.</text>
</comment>
<feature type="compositionally biased region" description="Polar residues" evidence="4">
    <location>
        <begin position="1070"/>
        <end position="1084"/>
    </location>
</feature>
<feature type="compositionally biased region" description="Basic residues" evidence="4">
    <location>
        <begin position="1404"/>
        <end position="1418"/>
    </location>
</feature>
<evidence type="ECO:0000256" key="2">
    <source>
        <dbReference type="ARBA" id="ARBA00022603"/>
    </source>
</evidence>
<dbReference type="Gene3D" id="3.40.50.150">
    <property type="entry name" value="Vaccinia Virus protein VP39"/>
    <property type="match status" value="1"/>
</dbReference>
<feature type="compositionally biased region" description="Polar residues" evidence="4">
    <location>
        <begin position="1555"/>
        <end position="1565"/>
    </location>
</feature>
<evidence type="ECO:0000259" key="5">
    <source>
        <dbReference type="Pfam" id="PF08241"/>
    </source>
</evidence>
<gene>
    <name evidence="6" type="primary">g7490</name>
    <name evidence="6" type="ORF">VP750_LOCUS6413</name>
</gene>
<evidence type="ECO:0000256" key="3">
    <source>
        <dbReference type="ARBA" id="ARBA00022679"/>
    </source>
</evidence>
<feature type="region of interest" description="Disordered" evidence="4">
    <location>
        <begin position="789"/>
        <end position="831"/>
    </location>
</feature>
<feature type="region of interest" description="Disordered" evidence="4">
    <location>
        <begin position="1488"/>
        <end position="1520"/>
    </location>
</feature>
<dbReference type="Proteomes" id="UP001497392">
    <property type="component" value="Unassembled WGS sequence"/>
</dbReference>
<sequence>MTTPEEVAAYIEAFLVAFSQGSADAFGRLSKVRSELKDLLWTHPSGSQAGIADALEYLNQLLHDNYGITLEGGQPDDLEPSLQQPCVLAKAKNAQLALAAPAESMHHQATQTDPSSATLSQIAGSAGETPAHMHSGSGVHDQPAIPARVGPGEVDRQHGFPASGESPIEKEAGALNKGLEAPKLLATLPTAVPAKAALHEDDTQQAQQPASAVLLPQVDSASAQPVHKKAEAFPAAEVPDSLHLDTSTLQELTALPSAHGRIPISLKSPLPMAAARPAKGRGTGRLPSALTRITRTAKPSPAREAARTTSRQLPLGRAPGMGSQAAGSQNATGLCRLAHPATRKQLNFDDANRHAPGRGTLAQKEAPEGLQGSQGSFGLVWTSPELPSQQAQPHSERGPHQRAAEAHRLRASSAKVPRSLHGAASSDSDTPRSAAACLPQPVQQAGGVNPLFDPRNGSDGPNAAGLHSAQPRGVLPQTALEAAQGAGVTHASSADQATALARANAAGPPQQAQQGSASSMHGAPHWVEQMTAITAAMAASASAASAAGPAHAATQFQHGSTQFNHCHFTQSVAPAARVHDKASSHVDALSETPIEMESSHGSEAVVAALPESIERPESARNKDVHAEASSAFAQPSASPAPHASAPKSTAAAPRSTLSREHKKTVRFKPAHLAAKHSGSLPRLARNPVSARPAHPPHSSLAAQPKRSAGQKSKPKDMTGSQEVDARSEDAVPAQPAFDYAKALAALNSQAPIPLHQLHSTGVQSRDAAFEPLATLLLQPEALRHLEADSHDATSAGDERPITAPQTSGARPGMPMGAPCHESDAPAQPPAAQLKLAERIADAVAARLNQREALSSAEPRQQDPSSGPSSSDAAPANAAPQAAGSSSQGARQPSPNKQAVAEADPSQNSLVMKKKQGHVCEEEFLTALLQGSPGRPSSAGQPGRPQACEQDFLAALLMTPGSSERSSNAASPGLMHKDSCSNSDMRFTAVNTGAESGGQPWSAQWAGKLTQQQMETAVHEVIAEELQGLFQDWRCTPEQLPQVCSHIAATSLQACQRHDADAACIVTLQQPEHSSGINPSASVQTVVPPEEGKGQTQLPAQPLTSASVPDPKAHSGSPGSALQSPIKEAFMHAVLQSLADICKDGLGDSLHVSNDQMPSTAGAAQDNTQLSGDDRTGERMESLAEEEDLLRSHPEAITQSAHMMAPRAAVQKRQVKASQDRWAAHVGLKGPRSAAPLVRLKAALRKPKLPARSVVPPQTAAPAAEVSRSRPVASSPPQAREDLSQGMHEMHGTAAGVPSAHASTASELARTFSWHTEQHEDTSISSCSMSAANEGAAKMLAAEVPERLLLAVQPPPVAGVSEPRALNITHSMPLGGHGSDAQRLAGKGPIGIEGQPRHELPVISRHKHKHHTRRRHRKPIQPCSSTPPTGPTCCSADEIEQRYRRQKAMAAESRQHAADYACPIVRREGTSERRRRLIAEAGLTDSLLFSSDSESAPGSEESALSHCSRSRSNSSGDASQQLLGSISDLSSISSAASTPRAYLDRRASEHVGRGSGTSDPSPMQQEASSSARSDSARPEGNAAYLLSSESSSSQADSALVSTAQPTLHTKGGRHFGTTGFGHLFKNPKAYSAFRPTYPADLYEQIYKFADLQRYELAVDIATGSGQAATVLAQRFQKVIAQDQSQDQLQGALSDQRNVEYQHAKAEDTGLPSACADLVTTAQAMHWFELPSFYKEVRRILKPSGAFAAWGYDLCEFENAEANKVLEHLYNGVLGPYWSERRRLVEAQYKGMEPGPEHFGQVERRLLKTMSTHLSVSALIGYLSSWSACSTYRQKHPDHPDPLVQFREDYMKACGFTSDDESAKVTHPLFVILAKDPQPL</sequence>
<dbReference type="InterPro" id="IPR013216">
    <property type="entry name" value="Methyltransf_11"/>
</dbReference>
<feature type="compositionally biased region" description="Low complexity" evidence="4">
    <location>
        <begin position="861"/>
        <end position="894"/>
    </location>
</feature>
<comment type="similarity">
    <text evidence="1">Belongs to the methyltransferase superfamily.</text>
</comment>
<feature type="compositionally biased region" description="Low complexity" evidence="4">
    <location>
        <begin position="627"/>
        <end position="655"/>
    </location>
</feature>
<feature type="region of interest" description="Disordered" evidence="4">
    <location>
        <begin position="616"/>
        <end position="730"/>
    </location>
</feature>
<feature type="compositionally biased region" description="Basic and acidic residues" evidence="4">
    <location>
        <begin position="789"/>
        <end position="800"/>
    </location>
</feature>
<evidence type="ECO:0000313" key="6">
    <source>
        <dbReference type="EMBL" id="CAL5224754.1"/>
    </source>
</evidence>
<evidence type="ECO:0000256" key="1">
    <source>
        <dbReference type="ARBA" id="ARBA00008361"/>
    </source>
</evidence>
<protein>
    <submittedName>
        <fullName evidence="6">G7490 protein</fullName>
    </submittedName>
</protein>
<feature type="compositionally biased region" description="Basic residues" evidence="4">
    <location>
        <begin position="660"/>
        <end position="669"/>
    </location>
</feature>
<dbReference type="InterPro" id="IPR051052">
    <property type="entry name" value="Diverse_substrate_MTase"/>
</dbReference>
<feature type="compositionally biased region" description="Low complexity" evidence="4">
    <location>
        <begin position="1262"/>
        <end position="1277"/>
    </location>
</feature>
<feature type="region of interest" description="Disordered" evidence="4">
    <location>
        <begin position="851"/>
        <end position="914"/>
    </location>
</feature>
<dbReference type="CDD" id="cd02440">
    <property type="entry name" value="AdoMet_MTases"/>
    <property type="match status" value="1"/>
</dbReference>
<accession>A0ABP1FXZ2</accession>
<dbReference type="PANTHER" id="PTHR44942">
    <property type="entry name" value="METHYLTRANSF_11 DOMAIN-CONTAINING PROTEIN"/>
    <property type="match status" value="1"/>
</dbReference>
<feature type="compositionally biased region" description="Low complexity" evidence="4">
    <location>
        <begin position="1421"/>
        <end position="1434"/>
    </location>
</feature>
<dbReference type="SUPFAM" id="SSF53335">
    <property type="entry name" value="S-adenosyl-L-methionine-dependent methyltransferases"/>
    <property type="match status" value="1"/>
</dbReference>
<feature type="region of interest" description="Disordered" evidence="4">
    <location>
        <begin position="1070"/>
        <end position="1122"/>
    </location>
</feature>